<accession>A0A4P9VKV8</accession>
<dbReference type="AlphaFoldDB" id="A0A4P9VKV8"/>
<evidence type="ECO:0000259" key="1">
    <source>
        <dbReference type="Pfam" id="PF13358"/>
    </source>
</evidence>
<dbReference type="InterPro" id="IPR036397">
    <property type="entry name" value="RNaseH_sf"/>
</dbReference>
<dbReference type="GO" id="GO:0003676">
    <property type="term" value="F:nucleic acid binding"/>
    <property type="evidence" value="ECO:0007669"/>
    <property type="project" value="InterPro"/>
</dbReference>
<reference evidence="2 3" key="1">
    <citation type="submission" date="2017-04" db="EMBL/GenBank/DDBJ databases">
        <title>Draft genome sequence of Zooshikella ganghwensis VG4 isolated from Red Sea sediments.</title>
        <authorList>
            <person name="Rehman Z."/>
            <person name="Alam I."/>
            <person name="Kamau A."/>
            <person name="Bajic V."/>
            <person name="Leiknes T."/>
        </authorList>
    </citation>
    <scope>NUCLEOTIDE SEQUENCE [LARGE SCALE GENOMIC DNA]</scope>
    <source>
        <strain evidence="2 3">VG4</strain>
    </source>
</reference>
<sequence>MKLVYLPPYSPALNLIEWVWEYFKKQVLYNKYYKNVCEFRKAAIAFFSNIDQHSRALKSQLDGGFENIYT</sequence>
<keyword evidence="3" id="KW-1185">Reference proteome</keyword>
<protein>
    <recommendedName>
        <fullName evidence="1">Tc1-like transposase DDE domain-containing protein</fullName>
    </recommendedName>
</protein>
<dbReference type="InterPro" id="IPR038717">
    <property type="entry name" value="Tc1-like_DDE_dom"/>
</dbReference>
<feature type="domain" description="Tc1-like transposase DDE" evidence="1">
    <location>
        <begin position="2"/>
        <end position="38"/>
    </location>
</feature>
<gene>
    <name evidence="2" type="ORF">B9G39_06755</name>
</gene>
<name>A0A4P9VKV8_9GAMM</name>
<dbReference type="EMBL" id="NDXW01000001">
    <property type="protein sequence ID" value="RDH43169.1"/>
    <property type="molecule type" value="Genomic_DNA"/>
</dbReference>
<comment type="caution">
    <text evidence="2">The sequence shown here is derived from an EMBL/GenBank/DDBJ whole genome shotgun (WGS) entry which is preliminary data.</text>
</comment>
<dbReference type="Gene3D" id="3.30.420.10">
    <property type="entry name" value="Ribonuclease H-like superfamily/Ribonuclease H"/>
    <property type="match status" value="1"/>
</dbReference>
<proteinExistence type="predicted"/>
<evidence type="ECO:0000313" key="3">
    <source>
        <dbReference type="Proteomes" id="UP000257039"/>
    </source>
</evidence>
<evidence type="ECO:0000313" key="2">
    <source>
        <dbReference type="EMBL" id="RDH43169.1"/>
    </source>
</evidence>
<dbReference type="Pfam" id="PF13358">
    <property type="entry name" value="DDE_3"/>
    <property type="match status" value="1"/>
</dbReference>
<dbReference type="Proteomes" id="UP000257039">
    <property type="component" value="Unassembled WGS sequence"/>
</dbReference>
<organism evidence="2 3">
    <name type="scientific">Zooshikella ganghwensis</name>
    <dbReference type="NCBI Taxonomy" id="202772"/>
    <lineage>
        <taxon>Bacteria</taxon>
        <taxon>Pseudomonadati</taxon>
        <taxon>Pseudomonadota</taxon>
        <taxon>Gammaproteobacteria</taxon>
        <taxon>Oceanospirillales</taxon>
        <taxon>Zooshikellaceae</taxon>
        <taxon>Zooshikella</taxon>
    </lineage>
</organism>